<feature type="transmembrane region" description="Helical" evidence="1">
    <location>
        <begin position="47"/>
        <end position="69"/>
    </location>
</feature>
<evidence type="ECO:0000313" key="3">
    <source>
        <dbReference type="Proteomes" id="UP000606720"/>
    </source>
</evidence>
<protein>
    <submittedName>
        <fullName evidence="2">Uncharacterized protein</fullName>
    </submittedName>
</protein>
<feature type="transmembrane region" description="Helical" evidence="1">
    <location>
        <begin position="7"/>
        <end position="27"/>
    </location>
</feature>
<dbReference type="Proteomes" id="UP000606720">
    <property type="component" value="Unassembled WGS sequence"/>
</dbReference>
<organism evidence="2 3">
    <name type="scientific">Roseburia zhanii</name>
    <dbReference type="NCBI Taxonomy" id="2763064"/>
    <lineage>
        <taxon>Bacteria</taxon>
        <taxon>Bacillati</taxon>
        <taxon>Bacillota</taxon>
        <taxon>Clostridia</taxon>
        <taxon>Lachnospirales</taxon>
        <taxon>Lachnospiraceae</taxon>
        <taxon>Roseburia</taxon>
    </lineage>
</organism>
<proteinExistence type="predicted"/>
<dbReference type="EMBL" id="JACOPH010000011">
    <property type="protein sequence ID" value="MBC5714896.1"/>
    <property type="molecule type" value="Genomic_DNA"/>
</dbReference>
<evidence type="ECO:0000313" key="2">
    <source>
        <dbReference type="EMBL" id="MBC5714896.1"/>
    </source>
</evidence>
<dbReference type="AlphaFoldDB" id="A0A923LRE6"/>
<keyword evidence="3" id="KW-1185">Reference proteome</keyword>
<reference evidence="2" key="1">
    <citation type="submission" date="2020-08" db="EMBL/GenBank/DDBJ databases">
        <title>Genome public.</title>
        <authorList>
            <person name="Liu C."/>
            <person name="Sun Q."/>
        </authorList>
    </citation>
    <scope>NUCLEOTIDE SEQUENCE</scope>
    <source>
        <strain evidence="2">BX1005</strain>
    </source>
</reference>
<feature type="transmembrane region" description="Helical" evidence="1">
    <location>
        <begin position="94"/>
        <end position="118"/>
    </location>
</feature>
<dbReference type="RefSeq" id="WP_186867480.1">
    <property type="nucleotide sequence ID" value="NZ_JACOPH010000011.1"/>
</dbReference>
<keyword evidence="1" id="KW-0812">Transmembrane</keyword>
<name>A0A923LRE6_9FIRM</name>
<gene>
    <name evidence="2" type="ORF">H8S17_11920</name>
</gene>
<keyword evidence="1" id="KW-1133">Transmembrane helix</keyword>
<accession>A0A923LRE6</accession>
<evidence type="ECO:0000256" key="1">
    <source>
        <dbReference type="SAM" id="Phobius"/>
    </source>
</evidence>
<keyword evidence="1" id="KW-0472">Membrane</keyword>
<comment type="caution">
    <text evidence="2">The sequence shown here is derived from an EMBL/GenBank/DDBJ whole genome shotgun (WGS) entry which is preliminary data.</text>
</comment>
<sequence>MEIMQGVTLIAVIALTIVYSVVIYMILHHMFHYVFFGKNTMDCLEKMIAHILGIAAAGVALAMITLLYWKITDIIVAVIGIVIALSRKNKDEKVGMIVITVIAVIVITILGMVCGTVASNA</sequence>